<dbReference type="PANTHER" id="PTHR31921">
    <property type="entry name" value="PROTEIN DPCD"/>
    <property type="match status" value="1"/>
</dbReference>
<accession>B3S8V1</accession>
<dbReference type="GeneID" id="6757990"/>
<dbReference type="RefSeq" id="XP_002116706.1">
    <property type="nucleotide sequence ID" value="XM_002116670.1"/>
</dbReference>
<gene>
    <name evidence="3" type="ORF">TRIADDRAFT_31259</name>
</gene>
<dbReference type="PhylomeDB" id="B3S8V1"/>
<dbReference type="PANTHER" id="PTHR31921:SF1">
    <property type="entry name" value="PROTEIN DPCD"/>
    <property type="match status" value="1"/>
</dbReference>
<dbReference type="PRINTS" id="PR02065">
    <property type="entry name" value="PROTEINDPCD"/>
</dbReference>
<dbReference type="HOGENOM" id="CLU_097313_0_0_1"/>
<organism evidence="3 4">
    <name type="scientific">Trichoplax adhaerens</name>
    <name type="common">Trichoplax reptans</name>
    <dbReference type="NCBI Taxonomy" id="10228"/>
    <lineage>
        <taxon>Eukaryota</taxon>
        <taxon>Metazoa</taxon>
        <taxon>Placozoa</taxon>
        <taxon>Uniplacotomia</taxon>
        <taxon>Trichoplacea</taxon>
        <taxon>Trichoplacidae</taxon>
        <taxon>Trichoplax</taxon>
    </lineage>
</organism>
<protein>
    <recommendedName>
        <fullName evidence="2">Protein DPCD</fullName>
    </recommendedName>
</protein>
<sequence length="199" mass="23355">MSTWVEMLKSSQKTCLVQDGRKKIHYTFKNHTEMAEEYDMATFDLSVRKFRKKSTLGSSGQWEYEIGEATNITNIEELSIRESNTTPRFSAKYSKNAFQWRIRNLPYPLDNYSITVDDEKRQLVLRTKNKKYFKRISIPDMDRFHLPLDQNAVKLAHANNCLIISYQKPSQIIEHEKALHKELRKMKASKDGDVECNPS</sequence>
<dbReference type="Pfam" id="PF14913">
    <property type="entry name" value="DPCD"/>
    <property type="match status" value="1"/>
</dbReference>
<evidence type="ECO:0000256" key="2">
    <source>
        <dbReference type="ARBA" id="ARBA00020330"/>
    </source>
</evidence>
<dbReference type="AlphaFoldDB" id="B3S8V1"/>
<evidence type="ECO:0000256" key="1">
    <source>
        <dbReference type="ARBA" id="ARBA00010597"/>
    </source>
</evidence>
<dbReference type="KEGG" id="tad:TRIADDRAFT_31259"/>
<evidence type="ECO:0000313" key="4">
    <source>
        <dbReference type="Proteomes" id="UP000009022"/>
    </source>
</evidence>
<dbReference type="Proteomes" id="UP000009022">
    <property type="component" value="Unassembled WGS sequence"/>
</dbReference>
<dbReference type="FunCoup" id="B3S8V1">
    <property type="interactions" value="977"/>
</dbReference>
<dbReference type="OrthoDB" id="10256139at2759"/>
<name>B3S8V1_TRIAD</name>
<dbReference type="InParanoid" id="B3S8V1"/>
<dbReference type="InterPro" id="IPR026224">
    <property type="entry name" value="DPCD"/>
</dbReference>
<keyword evidence="4" id="KW-1185">Reference proteome</keyword>
<comment type="similarity">
    <text evidence="1">Belongs to the DPCD family.</text>
</comment>
<dbReference type="STRING" id="10228.B3S8V1"/>
<dbReference type="EMBL" id="DS985257">
    <property type="protein sequence ID" value="EDV20765.1"/>
    <property type="molecule type" value="Genomic_DNA"/>
</dbReference>
<proteinExistence type="inferred from homology"/>
<dbReference type="OMA" id="PILCEME"/>
<dbReference type="CTD" id="6757990"/>
<dbReference type="eggNOG" id="ENOG502QUNA">
    <property type="taxonomic scope" value="Eukaryota"/>
</dbReference>
<evidence type="ECO:0000313" key="3">
    <source>
        <dbReference type="EMBL" id="EDV20765.1"/>
    </source>
</evidence>
<reference evidence="3 4" key="1">
    <citation type="journal article" date="2008" name="Nature">
        <title>The Trichoplax genome and the nature of placozoans.</title>
        <authorList>
            <person name="Srivastava M."/>
            <person name="Begovic E."/>
            <person name="Chapman J."/>
            <person name="Putnam N.H."/>
            <person name="Hellsten U."/>
            <person name="Kawashima T."/>
            <person name="Kuo A."/>
            <person name="Mitros T."/>
            <person name="Salamov A."/>
            <person name="Carpenter M.L."/>
            <person name="Signorovitch A.Y."/>
            <person name="Moreno M.A."/>
            <person name="Kamm K."/>
            <person name="Grimwood J."/>
            <person name="Schmutz J."/>
            <person name="Shapiro H."/>
            <person name="Grigoriev I.V."/>
            <person name="Buss L.W."/>
            <person name="Schierwater B."/>
            <person name="Dellaporta S.L."/>
            <person name="Rokhsar D.S."/>
        </authorList>
    </citation>
    <scope>NUCLEOTIDE SEQUENCE [LARGE SCALE GENOMIC DNA]</scope>
    <source>
        <strain evidence="3 4">Grell-BS-1999</strain>
    </source>
</reference>